<dbReference type="GO" id="GO:0030313">
    <property type="term" value="C:cell envelope"/>
    <property type="evidence" value="ECO:0007669"/>
    <property type="project" value="UniProtKB-SubCell"/>
</dbReference>
<reference evidence="6 7" key="1">
    <citation type="submission" date="2018-08" db="EMBL/GenBank/DDBJ databases">
        <title>Proposal of Muricauda 72 sp.nov. and Muricauda NH166 sp.nov., isolated from seawater.</title>
        <authorList>
            <person name="Cheng H."/>
            <person name="Wu Y.-H."/>
            <person name="Guo L.-L."/>
            <person name="Xu X.-W."/>
        </authorList>
    </citation>
    <scope>NUCLEOTIDE SEQUENCE [LARGE SCALE GENOMIC DNA]</scope>
    <source>
        <strain evidence="6 7">KCTC 22173</strain>
    </source>
</reference>
<dbReference type="OrthoDB" id="1069091at2"/>
<evidence type="ECO:0000259" key="5">
    <source>
        <dbReference type="PROSITE" id="PS51352"/>
    </source>
</evidence>
<dbReference type="InterPro" id="IPR000866">
    <property type="entry name" value="AhpC/TSA"/>
</dbReference>
<dbReference type="PROSITE" id="PS51257">
    <property type="entry name" value="PROKAR_LIPOPROTEIN"/>
    <property type="match status" value="1"/>
</dbReference>
<keyword evidence="2" id="KW-0201">Cytochrome c-type biogenesis</keyword>
<dbReference type="Pfam" id="PF00578">
    <property type="entry name" value="AhpC-TSA"/>
    <property type="match status" value="1"/>
</dbReference>
<comment type="subcellular location">
    <subcellularLocation>
        <location evidence="1">Cell envelope</location>
    </subcellularLocation>
</comment>
<dbReference type="GO" id="GO:0016491">
    <property type="term" value="F:oxidoreductase activity"/>
    <property type="evidence" value="ECO:0007669"/>
    <property type="project" value="InterPro"/>
</dbReference>
<evidence type="ECO:0000256" key="3">
    <source>
        <dbReference type="ARBA" id="ARBA00023157"/>
    </source>
</evidence>
<dbReference type="Proteomes" id="UP000266067">
    <property type="component" value="Unassembled WGS sequence"/>
</dbReference>
<name>A0A3A1N610_9FLAO</name>
<organism evidence="6 7">
    <name type="scientific">Flagellimonas lutimaris</name>
    <dbReference type="NCBI Taxonomy" id="475082"/>
    <lineage>
        <taxon>Bacteria</taxon>
        <taxon>Pseudomonadati</taxon>
        <taxon>Bacteroidota</taxon>
        <taxon>Flavobacteriia</taxon>
        <taxon>Flavobacteriales</taxon>
        <taxon>Flavobacteriaceae</taxon>
        <taxon>Flagellimonas</taxon>
    </lineage>
</organism>
<evidence type="ECO:0000256" key="1">
    <source>
        <dbReference type="ARBA" id="ARBA00004196"/>
    </source>
</evidence>
<sequence length="373" mass="41332">MKKLFALSLGVLFLTSCNSDPKGYTLTGTINGEPENGTQIFLKTTDSINQLIDIDTATVENGLFTFSGNQVEPKMHYIFVDKARGNVPVIVENGSIEIEFQKDSIDQAKIQGTEQNDMFMGFLTESRKLSQRARSMQDDMRMAAQQRDTATVTALREEFIEFQEDAKNFNMTYAKEHPNAYVSVLIIGNLLATKAAPADEIKSMFEGLTPEMKATEPGKKIAEQLENLKSTEVGAVAPNFSAPTPTGDVLALSDVTSNAKLTLVDFWAAWCRPCRAENPNIVSVYKKYHEKGFDVLGVSLDNKAEHWTNAIESDGLEWNHISNLQRFQDPIARLYNINAIPAAFLLDEKGVIVARDLRGPALEQKVAEILGKS</sequence>
<keyword evidence="4" id="KW-0676">Redox-active center</keyword>
<keyword evidence="7" id="KW-1185">Reference proteome</keyword>
<dbReference type="CDD" id="cd02966">
    <property type="entry name" value="TlpA_like_family"/>
    <property type="match status" value="1"/>
</dbReference>
<dbReference type="SUPFAM" id="SSF52833">
    <property type="entry name" value="Thioredoxin-like"/>
    <property type="match status" value="1"/>
</dbReference>
<feature type="domain" description="Thioredoxin" evidence="5">
    <location>
        <begin position="231"/>
        <end position="373"/>
    </location>
</feature>
<evidence type="ECO:0000313" key="7">
    <source>
        <dbReference type="Proteomes" id="UP000266067"/>
    </source>
</evidence>
<dbReference type="Pfam" id="PF14289">
    <property type="entry name" value="DUF4369"/>
    <property type="match status" value="1"/>
</dbReference>
<comment type="caution">
    <text evidence="6">The sequence shown here is derived from an EMBL/GenBank/DDBJ whole genome shotgun (WGS) entry which is preliminary data.</text>
</comment>
<dbReference type="RefSeq" id="WP_119608324.1">
    <property type="nucleotide sequence ID" value="NZ_QXFH01000072.1"/>
</dbReference>
<accession>A0A3A1N610</accession>
<dbReference type="GO" id="GO:0016209">
    <property type="term" value="F:antioxidant activity"/>
    <property type="evidence" value="ECO:0007669"/>
    <property type="project" value="InterPro"/>
</dbReference>
<dbReference type="InterPro" id="IPR025380">
    <property type="entry name" value="DUF4369"/>
</dbReference>
<dbReference type="PANTHER" id="PTHR42852:SF6">
    <property type="entry name" value="THIOL:DISULFIDE INTERCHANGE PROTEIN DSBE"/>
    <property type="match status" value="1"/>
</dbReference>
<keyword evidence="3" id="KW-1015">Disulfide bond</keyword>
<gene>
    <name evidence="6" type="ORF">D2V08_11700</name>
</gene>
<proteinExistence type="predicted"/>
<dbReference type="InterPro" id="IPR013766">
    <property type="entry name" value="Thioredoxin_domain"/>
</dbReference>
<evidence type="ECO:0000256" key="4">
    <source>
        <dbReference type="ARBA" id="ARBA00023284"/>
    </source>
</evidence>
<evidence type="ECO:0000313" key="6">
    <source>
        <dbReference type="EMBL" id="RIV33066.1"/>
    </source>
</evidence>
<dbReference type="InterPro" id="IPR036249">
    <property type="entry name" value="Thioredoxin-like_sf"/>
</dbReference>
<dbReference type="Gene3D" id="3.40.30.10">
    <property type="entry name" value="Glutaredoxin"/>
    <property type="match status" value="1"/>
</dbReference>
<protein>
    <submittedName>
        <fullName evidence="6">AhpC/TSA family protein</fullName>
    </submittedName>
</protein>
<dbReference type="PANTHER" id="PTHR42852">
    <property type="entry name" value="THIOL:DISULFIDE INTERCHANGE PROTEIN DSBE"/>
    <property type="match status" value="1"/>
</dbReference>
<dbReference type="InterPro" id="IPR050553">
    <property type="entry name" value="Thioredoxin_ResA/DsbE_sf"/>
</dbReference>
<dbReference type="AlphaFoldDB" id="A0A3A1N610"/>
<dbReference type="PROSITE" id="PS51352">
    <property type="entry name" value="THIOREDOXIN_2"/>
    <property type="match status" value="1"/>
</dbReference>
<evidence type="ECO:0000256" key="2">
    <source>
        <dbReference type="ARBA" id="ARBA00022748"/>
    </source>
</evidence>
<dbReference type="EMBL" id="QXFH01000072">
    <property type="protein sequence ID" value="RIV33066.1"/>
    <property type="molecule type" value="Genomic_DNA"/>
</dbReference>
<dbReference type="GO" id="GO:0017004">
    <property type="term" value="P:cytochrome complex assembly"/>
    <property type="evidence" value="ECO:0007669"/>
    <property type="project" value="UniProtKB-KW"/>
</dbReference>